<dbReference type="GO" id="GO:0004089">
    <property type="term" value="F:carbonate dehydratase activity"/>
    <property type="evidence" value="ECO:0007669"/>
    <property type="project" value="UniProtKB-UniRule"/>
</dbReference>
<keyword evidence="6" id="KW-0732">Signal</keyword>
<dbReference type="GO" id="GO:0008270">
    <property type="term" value="F:zinc ion binding"/>
    <property type="evidence" value="ECO:0007669"/>
    <property type="project" value="UniProtKB-UniRule"/>
</dbReference>
<feature type="domain" description="Alpha-carbonic anhydrase" evidence="7">
    <location>
        <begin position="38"/>
        <end position="277"/>
    </location>
</feature>
<dbReference type="InterPro" id="IPR023561">
    <property type="entry name" value="Carbonic_anhydrase_a-class"/>
</dbReference>
<evidence type="ECO:0000256" key="1">
    <source>
        <dbReference type="ARBA" id="ARBA00001947"/>
    </source>
</evidence>
<dbReference type="Pfam" id="PF00194">
    <property type="entry name" value="Carb_anhydrase"/>
    <property type="match status" value="1"/>
</dbReference>
<accession>A0AAD4SPE4</accession>
<name>A0AAD4SPE4_9MAGN</name>
<keyword evidence="3 6" id="KW-0479">Metal-binding</keyword>
<feature type="signal peptide" evidence="6">
    <location>
        <begin position="1"/>
        <end position="30"/>
    </location>
</feature>
<dbReference type="Proteomes" id="UP001202328">
    <property type="component" value="Unassembled WGS sequence"/>
</dbReference>
<evidence type="ECO:0000256" key="6">
    <source>
        <dbReference type="RuleBase" id="RU367011"/>
    </source>
</evidence>
<dbReference type="PANTHER" id="PTHR18952">
    <property type="entry name" value="CARBONIC ANHYDRASE"/>
    <property type="match status" value="1"/>
</dbReference>
<evidence type="ECO:0000256" key="2">
    <source>
        <dbReference type="ARBA" id="ARBA00012925"/>
    </source>
</evidence>
<keyword evidence="4 6" id="KW-0862">Zinc</keyword>
<dbReference type="InterPro" id="IPR041891">
    <property type="entry name" value="Alpha_CA_prokaryot-like"/>
</dbReference>
<dbReference type="PROSITE" id="PS00162">
    <property type="entry name" value="ALPHA_CA_1"/>
    <property type="match status" value="1"/>
</dbReference>
<comment type="similarity">
    <text evidence="6">Belongs to the alpha-carbonic anhydrase family.</text>
</comment>
<gene>
    <name evidence="8" type="ORF">MKW98_003981</name>
</gene>
<dbReference type="EC" id="4.2.1.1" evidence="2 6"/>
<organism evidence="8 9">
    <name type="scientific">Papaver atlanticum</name>
    <dbReference type="NCBI Taxonomy" id="357466"/>
    <lineage>
        <taxon>Eukaryota</taxon>
        <taxon>Viridiplantae</taxon>
        <taxon>Streptophyta</taxon>
        <taxon>Embryophyta</taxon>
        <taxon>Tracheophyta</taxon>
        <taxon>Spermatophyta</taxon>
        <taxon>Magnoliopsida</taxon>
        <taxon>Ranunculales</taxon>
        <taxon>Papaveraceae</taxon>
        <taxon>Papaveroideae</taxon>
        <taxon>Papaver</taxon>
    </lineage>
</organism>
<dbReference type="InterPro" id="IPR018338">
    <property type="entry name" value="Carbonic_anhydrase_a-class_CS"/>
</dbReference>
<keyword evidence="9" id="KW-1185">Reference proteome</keyword>
<dbReference type="AlphaFoldDB" id="A0AAD4SPE4"/>
<comment type="function">
    <text evidence="6">Reversible hydration of carbon dioxide.</text>
</comment>
<evidence type="ECO:0000256" key="5">
    <source>
        <dbReference type="ARBA" id="ARBA00023239"/>
    </source>
</evidence>
<evidence type="ECO:0000313" key="8">
    <source>
        <dbReference type="EMBL" id="KAI3913502.1"/>
    </source>
</evidence>
<keyword evidence="5 6" id="KW-0456">Lyase</keyword>
<reference evidence="8" key="1">
    <citation type="submission" date="2022-04" db="EMBL/GenBank/DDBJ databases">
        <title>A functionally conserved STORR gene fusion in Papaver species that diverged 16.8 million years ago.</title>
        <authorList>
            <person name="Catania T."/>
        </authorList>
    </citation>
    <scope>NUCLEOTIDE SEQUENCE</scope>
    <source>
        <strain evidence="8">S-188037</strain>
    </source>
</reference>
<dbReference type="SMART" id="SM01057">
    <property type="entry name" value="Carb_anhydrase"/>
    <property type="match status" value="1"/>
</dbReference>
<dbReference type="SUPFAM" id="SSF51069">
    <property type="entry name" value="Carbonic anhydrase"/>
    <property type="match status" value="1"/>
</dbReference>
<dbReference type="PROSITE" id="PS51144">
    <property type="entry name" value="ALPHA_CA_2"/>
    <property type="match status" value="1"/>
</dbReference>
<protein>
    <recommendedName>
        <fullName evidence="2 6">Carbonic anhydrase</fullName>
        <ecNumber evidence="2 6">4.2.1.1</ecNumber>
    </recommendedName>
</protein>
<evidence type="ECO:0000256" key="3">
    <source>
        <dbReference type="ARBA" id="ARBA00022723"/>
    </source>
</evidence>
<feature type="chain" id="PRO_5041775385" description="Carbonic anhydrase" evidence="6">
    <location>
        <begin position="31"/>
        <end position="291"/>
    </location>
</feature>
<dbReference type="PANTHER" id="PTHR18952:SF208">
    <property type="entry name" value="CARBONIC ANHYDRASE XA-RELATED"/>
    <property type="match status" value="1"/>
</dbReference>
<comment type="caution">
    <text evidence="8">The sequence shown here is derived from an EMBL/GenBank/DDBJ whole genome shotgun (WGS) entry which is preliminary data.</text>
</comment>
<dbReference type="InterPro" id="IPR036398">
    <property type="entry name" value="CA_dom_sf"/>
</dbReference>
<dbReference type="Gene3D" id="3.10.200.10">
    <property type="entry name" value="Alpha carbonic anhydrase"/>
    <property type="match status" value="1"/>
</dbReference>
<dbReference type="GO" id="GO:0006730">
    <property type="term" value="P:one-carbon metabolic process"/>
    <property type="evidence" value="ECO:0007669"/>
    <property type="project" value="TreeGrafter"/>
</dbReference>
<evidence type="ECO:0000259" key="7">
    <source>
        <dbReference type="PROSITE" id="PS51144"/>
    </source>
</evidence>
<sequence length="291" mass="32829">MKNLPREPTLVYTFLLVIAVLVLNPRPTSSWLEVEDQTEFSYIPGSPNGPENWGKLHKDWAICNNGTKQSPINVVCNRMISAPWLGRLKKFYVPASATLVNRGHDIELKWDIPESAGFINIYGNIYALDQVHWHSPSEHTINGERYALELHMVHKNLRLRKVAVVAVLYRICAGCENSFLSMLEDAIRDISAGTEKKVSVGLVNPNDINVGCREYYRYKGSLTTPPCSEGVIWTIKKQVMTVSKEQVISLRRAAHDGEGCNARPLQAINNRHILNYNPWFQTTSPPSTADM</sequence>
<evidence type="ECO:0000256" key="4">
    <source>
        <dbReference type="ARBA" id="ARBA00022833"/>
    </source>
</evidence>
<comment type="cofactor">
    <cofactor evidence="1 6">
        <name>Zn(2+)</name>
        <dbReference type="ChEBI" id="CHEBI:29105"/>
    </cofactor>
</comment>
<comment type="catalytic activity">
    <reaction evidence="6">
        <text>hydrogencarbonate + H(+) = CO2 + H2O</text>
        <dbReference type="Rhea" id="RHEA:10748"/>
        <dbReference type="ChEBI" id="CHEBI:15377"/>
        <dbReference type="ChEBI" id="CHEBI:15378"/>
        <dbReference type="ChEBI" id="CHEBI:16526"/>
        <dbReference type="ChEBI" id="CHEBI:17544"/>
        <dbReference type="EC" id="4.2.1.1"/>
    </reaction>
</comment>
<dbReference type="EMBL" id="JAJJMB010009474">
    <property type="protein sequence ID" value="KAI3913502.1"/>
    <property type="molecule type" value="Genomic_DNA"/>
</dbReference>
<dbReference type="InterPro" id="IPR001148">
    <property type="entry name" value="CA_dom"/>
</dbReference>
<evidence type="ECO:0000313" key="9">
    <source>
        <dbReference type="Proteomes" id="UP001202328"/>
    </source>
</evidence>
<dbReference type="CDD" id="cd03124">
    <property type="entry name" value="alpha_CA_prokaryotic_like"/>
    <property type="match status" value="1"/>
</dbReference>
<proteinExistence type="inferred from homology"/>